<evidence type="ECO:0000313" key="3">
    <source>
        <dbReference type="Proteomes" id="UP000314294"/>
    </source>
</evidence>
<comment type="caution">
    <text evidence="2">The sequence shown here is derived from an EMBL/GenBank/DDBJ whole genome shotgun (WGS) entry which is preliminary data.</text>
</comment>
<name>A0A4Z2EZN8_9TELE</name>
<sequence>MPLLHLHQLRGHVSSRTAAAASSSPPPPAHRAASVVGSGIFFISSLELPTSNPPDHRTTGPRLSSAPQALTL</sequence>
<evidence type="ECO:0000256" key="1">
    <source>
        <dbReference type="SAM" id="MobiDB-lite"/>
    </source>
</evidence>
<reference evidence="2 3" key="1">
    <citation type="submission" date="2019-03" db="EMBL/GenBank/DDBJ databases">
        <title>First draft genome of Liparis tanakae, snailfish: a comprehensive survey of snailfish specific genes.</title>
        <authorList>
            <person name="Kim W."/>
            <person name="Song I."/>
            <person name="Jeong J.-H."/>
            <person name="Kim D."/>
            <person name="Kim S."/>
            <person name="Ryu S."/>
            <person name="Song J.Y."/>
            <person name="Lee S.K."/>
        </authorList>
    </citation>
    <scope>NUCLEOTIDE SEQUENCE [LARGE SCALE GENOMIC DNA]</scope>
    <source>
        <tissue evidence="2">Muscle</tissue>
    </source>
</reference>
<accession>A0A4Z2EZN8</accession>
<keyword evidence="3" id="KW-1185">Reference proteome</keyword>
<feature type="compositionally biased region" description="Low complexity" evidence="1">
    <location>
        <begin position="14"/>
        <end position="23"/>
    </location>
</feature>
<protein>
    <submittedName>
        <fullName evidence="2">Uncharacterized protein</fullName>
    </submittedName>
</protein>
<dbReference type="Proteomes" id="UP000314294">
    <property type="component" value="Unassembled WGS sequence"/>
</dbReference>
<evidence type="ECO:0000313" key="2">
    <source>
        <dbReference type="EMBL" id="TNN34248.1"/>
    </source>
</evidence>
<gene>
    <name evidence="2" type="ORF">EYF80_055586</name>
</gene>
<dbReference type="AlphaFoldDB" id="A0A4Z2EZN8"/>
<proteinExistence type="predicted"/>
<organism evidence="2 3">
    <name type="scientific">Liparis tanakae</name>
    <name type="common">Tanaka's snailfish</name>
    <dbReference type="NCBI Taxonomy" id="230148"/>
    <lineage>
        <taxon>Eukaryota</taxon>
        <taxon>Metazoa</taxon>
        <taxon>Chordata</taxon>
        <taxon>Craniata</taxon>
        <taxon>Vertebrata</taxon>
        <taxon>Euteleostomi</taxon>
        <taxon>Actinopterygii</taxon>
        <taxon>Neopterygii</taxon>
        <taxon>Teleostei</taxon>
        <taxon>Neoteleostei</taxon>
        <taxon>Acanthomorphata</taxon>
        <taxon>Eupercaria</taxon>
        <taxon>Perciformes</taxon>
        <taxon>Cottioidei</taxon>
        <taxon>Cottales</taxon>
        <taxon>Liparidae</taxon>
        <taxon>Liparis</taxon>
    </lineage>
</organism>
<feature type="region of interest" description="Disordered" evidence="1">
    <location>
        <begin position="1"/>
        <end position="32"/>
    </location>
</feature>
<feature type="region of interest" description="Disordered" evidence="1">
    <location>
        <begin position="47"/>
        <end position="72"/>
    </location>
</feature>
<dbReference type="EMBL" id="SRLO01002009">
    <property type="protein sequence ID" value="TNN34248.1"/>
    <property type="molecule type" value="Genomic_DNA"/>
</dbReference>
<feature type="compositionally biased region" description="Polar residues" evidence="1">
    <location>
        <begin position="61"/>
        <end position="72"/>
    </location>
</feature>